<accession>G7H502</accession>
<dbReference type="GO" id="GO:0016874">
    <property type="term" value="F:ligase activity"/>
    <property type="evidence" value="ECO:0007669"/>
    <property type="project" value="UniProtKB-KW"/>
</dbReference>
<protein>
    <submittedName>
        <fullName evidence="2">Long-chain fatty-acid--CoA ligase</fullName>
    </submittedName>
</protein>
<dbReference type="EMBL" id="BAEE01000063">
    <property type="protein sequence ID" value="GAB10927.1"/>
    <property type="molecule type" value="Genomic_DNA"/>
</dbReference>
<reference evidence="2 3" key="1">
    <citation type="submission" date="2011-11" db="EMBL/GenBank/DDBJ databases">
        <title>Whole genome shotgun sequence of Gordonia araii NBRC 100433.</title>
        <authorList>
            <person name="Yoshida Y."/>
            <person name="Hosoyama A."/>
            <person name="Tsuchikane K."/>
            <person name="Katsumata H."/>
            <person name="Yamazaki S."/>
            <person name="Fujita N."/>
        </authorList>
    </citation>
    <scope>NUCLEOTIDE SEQUENCE [LARGE SCALE GENOMIC DNA]</scope>
    <source>
        <strain evidence="2 3">NBRC 100433</strain>
    </source>
</reference>
<comment type="caution">
    <text evidence="2">The sequence shown here is derived from an EMBL/GenBank/DDBJ whole genome shotgun (WGS) entry which is preliminary data.</text>
</comment>
<dbReference type="InterPro" id="IPR000873">
    <property type="entry name" value="AMP-dep_synth/lig_dom"/>
</dbReference>
<name>G7H502_9ACTN</name>
<evidence type="ECO:0000259" key="1">
    <source>
        <dbReference type="Pfam" id="PF00501"/>
    </source>
</evidence>
<proteinExistence type="predicted"/>
<gene>
    <name evidence="2" type="primary">fadD</name>
    <name evidence="2" type="ORF">GOARA_063_01260</name>
</gene>
<keyword evidence="2" id="KW-0436">Ligase</keyword>
<organism evidence="2 3">
    <name type="scientific">Gordonia araii NBRC 100433</name>
    <dbReference type="NCBI Taxonomy" id="1073574"/>
    <lineage>
        <taxon>Bacteria</taxon>
        <taxon>Bacillati</taxon>
        <taxon>Actinomycetota</taxon>
        <taxon>Actinomycetes</taxon>
        <taxon>Mycobacteriales</taxon>
        <taxon>Gordoniaceae</taxon>
        <taxon>Gordonia</taxon>
    </lineage>
</organism>
<dbReference type="Proteomes" id="UP000035088">
    <property type="component" value="Unassembled WGS sequence"/>
</dbReference>
<dbReference type="Pfam" id="PF00501">
    <property type="entry name" value="AMP-binding"/>
    <property type="match status" value="1"/>
</dbReference>
<dbReference type="OrthoDB" id="9815326at2"/>
<dbReference type="Gene3D" id="3.40.50.12780">
    <property type="entry name" value="N-terminal domain of ligase-like"/>
    <property type="match status" value="1"/>
</dbReference>
<sequence length="143" mass="15358">MSDTPQQVPVTTADLLHARRDDPGIALVNADGSWTWQQFVQECAIRAAALTGLRGDGPWHVGVLMDNDPEYLFLIGGAALCGATVVGINPTRRGAELLDDVVRTDCQIVLVGDAYRELANNHGRHQPGVAVRLHQGPPGDDDE</sequence>
<dbReference type="AlphaFoldDB" id="G7H502"/>
<dbReference type="RefSeq" id="WP_007323002.1">
    <property type="nucleotide sequence ID" value="NZ_BAEE01000063.1"/>
</dbReference>
<dbReference type="InterPro" id="IPR042099">
    <property type="entry name" value="ANL_N_sf"/>
</dbReference>
<feature type="domain" description="AMP-dependent synthetase/ligase" evidence="1">
    <location>
        <begin position="25"/>
        <end position="135"/>
    </location>
</feature>
<dbReference type="SUPFAM" id="SSF56801">
    <property type="entry name" value="Acetyl-CoA synthetase-like"/>
    <property type="match status" value="1"/>
</dbReference>
<dbReference type="STRING" id="1073574.GOARA_063_01260"/>
<evidence type="ECO:0000313" key="3">
    <source>
        <dbReference type="Proteomes" id="UP000035088"/>
    </source>
</evidence>
<keyword evidence="3" id="KW-1185">Reference proteome</keyword>
<evidence type="ECO:0000313" key="2">
    <source>
        <dbReference type="EMBL" id="GAB10927.1"/>
    </source>
</evidence>